<organism evidence="1 2">
    <name type="scientific">Streptomyces pratens</name>
    <dbReference type="NCBI Taxonomy" id="887456"/>
    <lineage>
        <taxon>Bacteria</taxon>
        <taxon>Bacillati</taxon>
        <taxon>Actinomycetota</taxon>
        <taxon>Actinomycetes</taxon>
        <taxon>Kitasatosporales</taxon>
        <taxon>Streptomycetaceae</taxon>
        <taxon>Streptomyces</taxon>
    </lineage>
</organism>
<comment type="caution">
    <text evidence="1">The sequence shown here is derived from an EMBL/GenBank/DDBJ whole genome shotgun (WGS) entry which is preliminary data.</text>
</comment>
<name>A0ABW1M3X4_9ACTN</name>
<sequence length="90" mass="9551">MQDLIRRIGHGVSLFLGPGTGTRRAGGPRYSRCGPSRRPAASAGLPLLHSPYCRHLPLDGAGSRLLRPCLVAGFGINLDQHIVGVWKVAA</sequence>
<dbReference type="EMBL" id="JBHSPT010000049">
    <property type="protein sequence ID" value="MFC6057932.1"/>
    <property type="molecule type" value="Genomic_DNA"/>
</dbReference>
<proteinExistence type="predicted"/>
<gene>
    <name evidence="1" type="ORF">ACFP50_21475</name>
</gene>
<reference evidence="2" key="1">
    <citation type="journal article" date="2019" name="Int. J. Syst. Evol. Microbiol.">
        <title>The Global Catalogue of Microorganisms (GCM) 10K type strain sequencing project: providing services to taxonomists for standard genome sequencing and annotation.</title>
        <authorList>
            <consortium name="The Broad Institute Genomics Platform"/>
            <consortium name="The Broad Institute Genome Sequencing Center for Infectious Disease"/>
            <person name="Wu L."/>
            <person name="Ma J."/>
        </authorList>
    </citation>
    <scope>NUCLEOTIDE SEQUENCE [LARGE SCALE GENOMIC DNA]</scope>
    <source>
        <strain evidence="2">JCM 12763</strain>
    </source>
</reference>
<dbReference type="Proteomes" id="UP001596242">
    <property type="component" value="Unassembled WGS sequence"/>
</dbReference>
<evidence type="ECO:0000313" key="2">
    <source>
        <dbReference type="Proteomes" id="UP001596242"/>
    </source>
</evidence>
<protein>
    <submittedName>
        <fullName evidence="1">Uncharacterized protein</fullName>
    </submittedName>
</protein>
<dbReference type="RefSeq" id="WP_386400272.1">
    <property type="nucleotide sequence ID" value="NZ_JBHSPT010000049.1"/>
</dbReference>
<evidence type="ECO:0000313" key="1">
    <source>
        <dbReference type="EMBL" id="MFC6057932.1"/>
    </source>
</evidence>
<keyword evidence="2" id="KW-1185">Reference proteome</keyword>
<accession>A0ABW1M3X4</accession>